<accession>A0AAW1K9R5</accession>
<evidence type="ECO:0000313" key="5">
    <source>
        <dbReference type="Proteomes" id="UP001443914"/>
    </source>
</evidence>
<feature type="region of interest" description="Disordered" evidence="1">
    <location>
        <begin position="161"/>
        <end position="182"/>
    </location>
</feature>
<feature type="domain" description="Ternary complex factor MIP1 leucine-zipper" evidence="3">
    <location>
        <begin position="80"/>
        <end position="159"/>
    </location>
</feature>
<evidence type="ECO:0000313" key="4">
    <source>
        <dbReference type="EMBL" id="KAK9716356.1"/>
    </source>
</evidence>
<sequence length="577" mass="64372">MGGFNVVEDETLVVKRNFGENGHHRRSRSASDRNGEFSSVGILCSVGRNQKLSQGSPISSRIHDSQTPQGQFTDSSTGSSNQRASLEKDVQLLQLRLQQEKSMRMMLEKAIGRTSSTLSPGHRHFASQTKELISEIELLEEEVANREQRVLTLYRSIFEKSVSRPPSEQSSGMASPAHAKAKIRKHPSIISSAFCSSNNFPFRAFSLKSASDNRDSRNRNASLCTGKMDIHHRKSSSTVIKVDGKPPFREKNPIVRTLKDHLHQCPSKLSEEMVSCMAAVYCWLCGIVSTKADVKQPAKSCANVPPTENHASKSMVEISSMPTDKNQFSQASYAINSYRALVEQLEKVDVSQMEATAQIAFWINVYNSLIMHAYLAYGIPHSSLRRLALFHKAAYNIGGVVVSANAIEHSIFCFHTTRVGGWLETILSTAFRKKSTEEKQLISLKLGIPDSQSAVCFALCTGAFSDPVLKVYTASNVKDELERAKREFLQSNIVVRKSKKVFLPKLLERVAREAGMGSDGLLKWVCENVDKKLQHSIQRCLDGKTGKKASQVIDWLPHSSKFRYAFSQDLATKPWWI</sequence>
<dbReference type="AlphaFoldDB" id="A0AAW1K9R5"/>
<proteinExistence type="predicted"/>
<feature type="region of interest" description="Disordered" evidence="1">
    <location>
        <begin position="52"/>
        <end position="87"/>
    </location>
</feature>
<dbReference type="Pfam" id="PF14389">
    <property type="entry name" value="Lzipper-MIP1"/>
    <property type="match status" value="1"/>
</dbReference>
<dbReference type="Pfam" id="PF04784">
    <property type="entry name" value="DUF547"/>
    <property type="match status" value="1"/>
</dbReference>
<dbReference type="EMBL" id="JBDFQZ010000006">
    <property type="protein sequence ID" value="KAK9716356.1"/>
    <property type="molecule type" value="Genomic_DNA"/>
</dbReference>
<organism evidence="4 5">
    <name type="scientific">Saponaria officinalis</name>
    <name type="common">Common soapwort</name>
    <name type="synonym">Lychnis saponaria</name>
    <dbReference type="NCBI Taxonomy" id="3572"/>
    <lineage>
        <taxon>Eukaryota</taxon>
        <taxon>Viridiplantae</taxon>
        <taxon>Streptophyta</taxon>
        <taxon>Embryophyta</taxon>
        <taxon>Tracheophyta</taxon>
        <taxon>Spermatophyta</taxon>
        <taxon>Magnoliopsida</taxon>
        <taxon>eudicotyledons</taxon>
        <taxon>Gunneridae</taxon>
        <taxon>Pentapetalae</taxon>
        <taxon>Caryophyllales</taxon>
        <taxon>Caryophyllaceae</taxon>
        <taxon>Caryophylleae</taxon>
        <taxon>Saponaria</taxon>
    </lineage>
</organism>
<comment type="caution">
    <text evidence="4">The sequence shown here is derived from an EMBL/GenBank/DDBJ whole genome shotgun (WGS) entry which is preliminary data.</text>
</comment>
<protein>
    <recommendedName>
        <fullName evidence="6">Electron transporter</fullName>
    </recommendedName>
</protein>
<evidence type="ECO:0000259" key="2">
    <source>
        <dbReference type="Pfam" id="PF04784"/>
    </source>
</evidence>
<feature type="compositionally biased region" description="Polar residues" evidence="1">
    <location>
        <begin position="52"/>
        <end position="84"/>
    </location>
</feature>
<feature type="domain" description="DUF547" evidence="2">
    <location>
        <begin position="351"/>
        <end position="489"/>
    </location>
</feature>
<dbReference type="InterPro" id="IPR025757">
    <property type="entry name" value="MIP1_Leuzipper"/>
</dbReference>
<reference evidence="4" key="1">
    <citation type="submission" date="2024-03" db="EMBL/GenBank/DDBJ databases">
        <title>WGS assembly of Saponaria officinalis var. Norfolk2.</title>
        <authorList>
            <person name="Jenkins J."/>
            <person name="Shu S."/>
            <person name="Grimwood J."/>
            <person name="Barry K."/>
            <person name="Goodstein D."/>
            <person name="Schmutz J."/>
            <person name="Leebens-Mack J."/>
            <person name="Osbourn A."/>
        </authorList>
    </citation>
    <scope>NUCLEOTIDE SEQUENCE [LARGE SCALE GENOMIC DNA]</scope>
    <source>
        <strain evidence="4">JIC</strain>
    </source>
</reference>
<dbReference type="PANTHER" id="PTHR23054:SF26">
    <property type="entry name" value="ELECTRON TRANSPORTER"/>
    <property type="match status" value="1"/>
</dbReference>
<evidence type="ECO:0000256" key="1">
    <source>
        <dbReference type="SAM" id="MobiDB-lite"/>
    </source>
</evidence>
<keyword evidence="5" id="KW-1185">Reference proteome</keyword>
<evidence type="ECO:0008006" key="6">
    <source>
        <dbReference type="Google" id="ProtNLM"/>
    </source>
</evidence>
<dbReference type="Proteomes" id="UP001443914">
    <property type="component" value="Unassembled WGS sequence"/>
</dbReference>
<dbReference type="PANTHER" id="PTHR23054">
    <property type="entry name" value="TERNARY COMPLEX FACTOR MIP1, LEUCINE-ZIPPER-RELATED"/>
    <property type="match status" value="1"/>
</dbReference>
<evidence type="ECO:0000259" key="3">
    <source>
        <dbReference type="Pfam" id="PF14389"/>
    </source>
</evidence>
<feature type="compositionally biased region" description="Polar residues" evidence="1">
    <location>
        <begin position="164"/>
        <end position="173"/>
    </location>
</feature>
<dbReference type="InterPro" id="IPR006869">
    <property type="entry name" value="DUF547"/>
</dbReference>
<name>A0AAW1K9R5_SAPOF</name>
<gene>
    <name evidence="4" type="ORF">RND81_06G228000</name>
</gene>